<feature type="repeat" description="RCC1" evidence="3">
    <location>
        <begin position="505"/>
        <end position="557"/>
    </location>
</feature>
<feature type="repeat" description="RCC1" evidence="3">
    <location>
        <begin position="265"/>
        <end position="324"/>
    </location>
</feature>
<evidence type="ECO:0000256" key="2">
    <source>
        <dbReference type="ARBA" id="ARBA00022737"/>
    </source>
</evidence>
<dbReference type="PROSITE" id="PS00626">
    <property type="entry name" value="RCC1_2"/>
    <property type="match status" value="4"/>
</dbReference>
<dbReference type="PRINTS" id="PR00633">
    <property type="entry name" value="RCCNDNSATION"/>
</dbReference>
<dbReference type="InterPro" id="IPR000408">
    <property type="entry name" value="Reg_chr_condens"/>
</dbReference>
<name>A0ABR3J0Z5_9AGAR</name>
<dbReference type="PROSITE" id="PS00625">
    <property type="entry name" value="RCC1_1"/>
    <property type="match status" value="1"/>
</dbReference>
<dbReference type="EMBL" id="JASNQZ010000012">
    <property type="protein sequence ID" value="KAL0949294.1"/>
    <property type="molecule type" value="Genomic_DNA"/>
</dbReference>
<proteinExistence type="predicted"/>
<feature type="region of interest" description="Disordered" evidence="4">
    <location>
        <begin position="1"/>
        <end position="113"/>
    </location>
</feature>
<feature type="repeat" description="RCC1" evidence="3">
    <location>
        <begin position="382"/>
        <end position="441"/>
    </location>
</feature>
<dbReference type="InterPro" id="IPR009091">
    <property type="entry name" value="RCC1/BLIP-II"/>
</dbReference>
<dbReference type="Pfam" id="PF25390">
    <property type="entry name" value="WD40_RLD"/>
    <property type="match status" value="1"/>
</dbReference>
<reference evidence="7" key="1">
    <citation type="submission" date="2024-06" db="EMBL/GenBank/DDBJ databases">
        <title>Multi-omics analyses provide insights into the biosynthesis of the anticancer antibiotic pleurotin in Hohenbuehelia grisea.</title>
        <authorList>
            <person name="Weaver J.A."/>
            <person name="Alberti F."/>
        </authorList>
    </citation>
    <scope>NUCLEOTIDE SEQUENCE [LARGE SCALE GENOMIC DNA]</scope>
    <source>
        <strain evidence="7">T-177</strain>
    </source>
</reference>
<feature type="repeat" description="RCC1" evidence="3">
    <location>
        <begin position="442"/>
        <end position="504"/>
    </location>
</feature>
<feature type="repeat" description="RCC1" evidence="3">
    <location>
        <begin position="131"/>
        <end position="195"/>
    </location>
</feature>
<dbReference type="InterPro" id="IPR058923">
    <property type="entry name" value="RCC1-like_dom"/>
</dbReference>
<comment type="caution">
    <text evidence="6">The sequence shown here is derived from an EMBL/GenBank/DDBJ whole genome shotgun (WGS) entry which is preliminary data.</text>
</comment>
<dbReference type="SUPFAM" id="SSF50985">
    <property type="entry name" value="RCC1/BLIP-II"/>
    <property type="match status" value="1"/>
</dbReference>
<feature type="compositionally biased region" description="Low complexity" evidence="4">
    <location>
        <begin position="67"/>
        <end position="92"/>
    </location>
</feature>
<dbReference type="PROSITE" id="PS50012">
    <property type="entry name" value="RCC1_3"/>
    <property type="match status" value="7"/>
</dbReference>
<evidence type="ECO:0000313" key="6">
    <source>
        <dbReference type="EMBL" id="KAL0949294.1"/>
    </source>
</evidence>
<keyword evidence="1" id="KW-0344">Guanine-nucleotide releasing factor</keyword>
<feature type="compositionally biased region" description="Low complexity" evidence="4">
    <location>
        <begin position="1"/>
        <end position="34"/>
    </location>
</feature>
<protein>
    <recommendedName>
        <fullName evidence="5">RCC1-like domain-containing protein</fullName>
    </recommendedName>
</protein>
<dbReference type="PANTHER" id="PTHR45982">
    <property type="entry name" value="REGULATOR OF CHROMOSOME CONDENSATION"/>
    <property type="match status" value="1"/>
</dbReference>
<dbReference type="PANTHER" id="PTHR45982:SF1">
    <property type="entry name" value="REGULATOR OF CHROMOSOME CONDENSATION"/>
    <property type="match status" value="1"/>
</dbReference>
<feature type="repeat" description="RCC1" evidence="3">
    <location>
        <begin position="196"/>
        <end position="264"/>
    </location>
</feature>
<dbReference type="Gene3D" id="2.130.10.30">
    <property type="entry name" value="Regulator of chromosome condensation 1/beta-lactamase-inhibitor protein II"/>
    <property type="match status" value="1"/>
</dbReference>
<feature type="domain" description="RCC1-like" evidence="5">
    <location>
        <begin position="133"/>
        <end position="553"/>
    </location>
</feature>
<keyword evidence="7" id="KW-1185">Reference proteome</keyword>
<dbReference type="Proteomes" id="UP001556367">
    <property type="component" value="Unassembled WGS sequence"/>
</dbReference>
<sequence>MPTTTVRRSTRAASAKPASKAKPAPKAAAKPKSQPARKRAASPERDEDAAPAAKRSRTSSKKSENEPVAPAKKPASKTKVVAAATKPAAAATKKPRKKLATVQEGQSTPVPQQKPYFNPLPVLPSHKRPSLLLWAWGAGNFGQFGMGPSILNELDKPRRNAWVEEKIEEGAFGEDGAGIESIAAGGMHTIFVDEKGTVWTCGVNDDAALGRDTRDIPDPDKPGSFIGIDELTSIPHSLQPLIDENFRAVKVAAGDSISAAVSDEGELRVWGTFRANEGSLGFSSGNTHQYKPVPILTLPHKPGDAEKVSSIASGNNHLLVLTTHGNIYTWGAGEQCQLGRKVLERRKIHGTVPEKITLGTRARKAVVVGAGNYHSFAVDEQGDVWGWGLNTMGQTGTGYNEKDPMVQLPTKVIGLSKEELGGETVVEIVGGEHHTLFLTSGGRVFACGRANCGQLGLADDDAAFKDLDDADILPTPAQITFSDPSDPIKQISAGVHNSAAVTEGGALYSWGQGTQGELGVPDVELREPKVIVRKEGGSWSAIQIACGGQHTLALFRSKK</sequence>
<dbReference type="InterPro" id="IPR051553">
    <property type="entry name" value="Ran_GTPase-activating"/>
</dbReference>
<feature type="repeat" description="RCC1" evidence="3">
    <location>
        <begin position="325"/>
        <end position="381"/>
    </location>
</feature>
<evidence type="ECO:0000313" key="7">
    <source>
        <dbReference type="Proteomes" id="UP001556367"/>
    </source>
</evidence>
<evidence type="ECO:0000256" key="1">
    <source>
        <dbReference type="ARBA" id="ARBA00022658"/>
    </source>
</evidence>
<accession>A0ABR3J0Z5</accession>
<keyword evidence="2" id="KW-0677">Repeat</keyword>
<gene>
    <name evidence="6" type="ORF">HGRIS_009372</name>
</gene>
<evidence type="ECO:0000256" key="4">
    <source>
        <dbReference type="SAM" id="MobiDB-lite"/>
    </source>
</evidence>
<evidence type="ECO:0000256" key="3">
    <source>
        <dbReference type="PROSITE-ProRule" id="PRU00235"/>
    </source>
</evidence>
<organism evidence="6 7">
    <name type="scientific">Hohenbuehelia grisea</name>
    <dbReference type="NCBI Taxonomy" id="104357"/>
    <lineage>
        <taxon>Eukaryota</taxon>
        <taxon>Fungi</taxon>
        <taxon>Dikarya</taxon>
        <taxon>Basidiomycota</taxon>
        <taxon>Agaricomycotina</taxon>
        <taxon>Agaricomycetes</taxon>
        <taxon>Agaricomycetidae</taxon>
        <taxon>Agaricales</taxon>
        <taxon>Pleurotineae</taxon>
        <taxon>Pleurotaceae</taxon>
        <taxon>Hohenbuehelia</taxon>
    </lineage>
</organism>
<evidence type="ECO:0000259" key="5">
    <source>
        <dbReference type="Pfam" id="PF25390"/>
    </source>
</evidence>